<dbReference type="Pfam" id="PF02518">
    <property type="entry name" value="HATPase_c"/>
    <property type="match status" value="1"/>
</dbReference>
<keyword evidence="1" id="KW-0808">Transferase</keyword>
<feature type="domain" description="Histidine kinase/HSP90-like ATPase" evidence="5">
    <location>
        <begin position="281"/>
        <end position="378"/>
    </location>
</feature>
<keyword evidence="4" id="KW-0812">Transmembrane</keyword>
<evidence type="ECO:0000259" key="6">
    <source>
        <dbReference type="Pfam" id="PF07730"/>
    </source>
</evidence>
<organism evidence="7 8">
    <name type="scientific">Streptomyces coffeae</name>
    <dbReference type="NCBI Taxonomy" id="621382"/>
    <lineage>
        <taxon>Bacteria</taxon>
        <taxon>Bacillati</taxon>
        <taxon>Actinomycetota</taxon>
        <taxon>Actinomycetes</taxon>
        <taxon>Kitasatosporales</taxon>
        <taxon>Streptomycetaceae</taxon>
        <taxon>Streptomyces</taxon>
    </lineage>
</organism>
<comment type="caution">
    <text evidence="7">The sequence shown here is derived from an EMBL/GenBank/DDBJ whole genome shotgun (WGS) entry which is preliminary data.</text>
</comment>
<feature type="domain" description="Signal transduction histidine kinase subgroup 3 dimerisation and phosphoacceptor" evidence="6">
    <location>
        <begin position="181"/>
        <end position="247"/>
    </location>
</feature>
<dbReference type="SUPFAM" id="SSF55874">
    <property type="entry name" value="ATPase domain of HSP90 chaperone/DNA topoisomerase II/histidine kinase"/>
    <property type="match status" value="1"/>
</dbReference>
<dbReference type="Proteomes" id="UP000634229">
    <property type="component" value="Unassembled WGS sequence"/>
</dbReference>
<evidence type="ECO:0000313" key="8">
    <source>
        <dbReference type="Proteomes" id="UP000634229"/>
    </source>
</evidence>
<dbReference type="InterPro" id="IPR011712">
    <property type="entry name" value="Sig_transdc_His_kin_sub3_dim/P"/>
</dbReference>
<accession>A0ABS1NNG0</accession>
<feature type="transmembrane region" description="Helical" evidence="4">
    <location>
        <begin position="142"/>
        <end position="160"/>
    </location>
</feature>
<evidence type="ECO:0000259" key="5">
    <source>
        <dbReference type="Pfam" id="PF02518"/>
    </source>
</evidence>
<dbReference type="Gene3D" id="3.30.565.10">
    <property type="entry name" value="Histidine kinase-like ATPase, C-terminal domain"/>
    <property type="match status" value="1"/>
</dbReference>
<keyword evidence="2 7" id="KW-0418">Kinase</keyword>
<feature type="transmembrane region" description="Helical" evidence="4">
    <location>
        <begin position="17"/>
        <end position="34"/>
    </location>
</feature>
<dbReference type="InterPro" id="IPR003594">
    <property type="entry name" value="HATPase_dom"/>
</dbReference>
<feature type="transmembrane region" description="Helical" evidence="4">
    <location>
        <begin position="40"/>
        <end position="59"/>
    </location>
</feature>
<evidence type="ECO:0000256" key="2">
    <source>
        <dbReference type="ARBA" id="ARBA00022777"/>
    </source>
</evidence>
<dbReference type="InterPro" id="IPR036890">
    <property type="entry name" value="HATPase_C_sf"/>
</dbReference>
<evidence type="ECO:0000313" key="7">
    <source>
        <dbReference type="EMBL" id="MBL1101559.1"/>
    </source>
</evidence>
<evidence type="ECO:0000256" key="1">
    <source>
        <dbReference type="ARBA" id="ARBA00022679"/>
    </source>
</evidence>
<evidence type="ECO:0000256" key="4">
    <source>
        <dbReference type="SAM" id="Phobius"/>
    </source>
</evidence>
<reference evidence="7 8" key="1">
    <citation type="submission" date="2021-01" db="EMBL/GenBank/DDBJ databases">
        <title>WGS of actinomycetes isolated from Thailand.</title>
        <authorList>
            <person name="Thawai C."/>
        </authorList>
    </citation>
    <scope>NUCLEOTIDE SEQUENCE [LARGE SCALE GENOMIC DNA]</scope>
    <source>
        <strain evidence="7 8">CA1R205</strain>
    </source>
</reference>
<dbReference type="GO" id="GO:0016301">
    <property type="term" value="F:kinase activity"/>
    <property type="evidence" value="ECO:0007669"/>
    <property type="project" value="UniProtKB-KW"/>
</dbReference>
<sequence length="407" mass="42747">MDATTAEIERLKPPSRYAFLPWLFMLSGNVQPLVVGETPLPWLGGLGLVAFVALYATAVLTGLDERRRHTWVPRAALAGLAVVTYALAIGYAKDWLLCFPLLSLAAGIVLRRRQMGPFILLFAGSAGVISGLRGGASDTLTVAYGTVLSGLVTAAILSLFEAVAQLRATRQELARTAVEKERLRFSRDLHDLLGHTMSVVVVKAEAVRRLAPHNLEAALGQAADIEAVGRQALTEIREAVTGYRDGSLATELERSASLLDASGIEADVRRSGPPLPPQTEALLGWVVREGVTNVVRHSGARRCAIEIRGGTDRVRLEITDDGPGVGSPGAVTHTARGTGAVGGTGLKGLAERLSAAGGTLVAGPDGRCGFRLVAELPVDEVVDEAVNGFSGDTEDQVEATAKGARTA</sequence>
<dbReference type="InterPro" id="IPR050482">
    <property type="entry name" value="Sensor_HK_TwoCompSys"/>
</dbReference>
<keyword evidence="8" id="KW-1185">Reference proteome</keyword>
<feature type="transmembrane region" description="Helical" evidence="4">
    <location>
        <begin position="71"/>
        <end position="88"/>
    </location>
</feature>
<dbReference type="Gene3D" id="1.20.5.1930">
    <property type="match status" value="1"/>
</dbReference>
<dbReference type="CDD" id="cd16917">
    <property type="entry name" value="HATPase_UhpB-NarQ-NarX-like"/>
    <property type="match status" value="1"/>
</dbReference>
<dbReference type="EMBL" id="JAERRF010000030">
    <property type="protein sequence ID" value="MBL1101559.1"/>
    <property type="molecule type" value="Genomic_DNA"/>
</dbReference>
<keyword evidence="4" id="KW-0472">Membrane</keyword>
<dbReference type="PANTHER" id="PTHR24421">
    <property type="entry name" value="NITRATE/NITRITE SENSOR PROTEIN NARX-RELATED"/>
    <property type="match status" value="1"/>
</dbReference>
<gene>
    <name evidence="7" type="ORF">JK363_33915</name>
</gene>
<keyword evidence="4" id="KW-1133">Transmembrane helix</keyword>
<proteinExistence type="predicted"/>
<name>A0ABS1NNG0_9ACTN</name>
<keyword evidence="3" id="KW-0902">Two-component regulatory system</keyword>
<dbReference type="Pfam" id="PF07730">
    <property type="entry name" value="HisKA_3"/>
    <property type="match status" value="1"/>
</dbReference>
<dbReference type="RefSeq" id="WP_201881202.1">
    <property type="nucleotide sequence ID" value="NZ_JAERRF010000030.1"/>
</dbReference>
<evidence type="ECO:0000256" key="3">
    <source>
        <dbReference type="ARBA" id="ARBA00023012"/>
    </source>
</evidence>
<feature type="transmembrane region" description="Helical" evidence="4">
    <location>
        <begin position="118"/>
        <end position="136"/>
    </location>
</feature>
<dbReference type="PANTHER" id="PTHR24421:SF63">
    <property type="entry name" value="SENSOR HISTIDINE KINASE DESK"/>
    <property type="match status" value="1"/>
</dbReference>
<protein>
    <submittedName>
        <fullName evidence="7">Sensor histidine kinase</fullName>
    </submittedName>
</protein>